<sequence>MINLIADVDTSSAHTVKGQQFMTSDVVSQPPKPAGKKFLNSINHFRGIAIIFIVMAHCYRPAGWQIETLADKFWFNLMMNGTVFFVFISGFLFHHVFYNRWDYEKYMKNKTKYVFIPYFLLSLPWIVWHLLAGPDPSLHMLHANITDNSTAATWYVLTGRALTAYWYIPMGMMLFALSPWVMTLINKKSILQFAIPLVILAMLMHRPISNLNAIQSLIYFIPVYLIGVWTSVARDKIFPFIDKYWLVMLVGAIAMAIGQAYFYGAGVLNKPAFEFTVPDLMLPQKLLLTFVLLAVLNKFEHISISFLQKLAEVSFAIYFIHPWITTPWWMIYDSPDVFSMKGEGNIVTTLLVTSGVIAVSYVIALLFKKVLKQRSRYVIGW</sequence>
<feature type="transmembrane region" description="Helical" evidence="7">
    <location>
        <begin position="214"/>
        <end position="232"/>
    </location>
</feature>
<evidence type="ECO:0000256" key="6">
    <source>
        <dbReference type="ARBA" id="ARBA00023136"/>
    </source>
</evidence>
<feature type="transmembrane region" description="Helical" evidence="7">
    <location>
        <begin position="74"/>
        <end position="93"/>
    </location>
</feature>
<keyword evidence="6 7" id="KW-0472">Membrane</keyword>
<feature type="transmembrane region" description="Helical" evidence="7">
    <location>
        <begin position="311"/>
        <end position="331"/>
    </location>
</feature>
<feature type="transmembrane region" description="Helical" evidence="7">
    <location>
        <begin position="346"/>
        <end position="367"/>
    </location>
</feature>
<dbReference type="InterPro" id="IPR002656">
    <property type="entry name" value="Acyl_transf_3_dom"/>
</dbReference>
<dbReference type="Proteomes" id="UP001301442">
    <property type="component" value="Chromosome"/>
</dbReference>
<evidence type="ECO:0000256" key="1">
    <source>
        <dbReference type="ARBA" id="ARBA00004651"/>
    </source>
</evidence>
<name>A0ABZ0GJK0_9GAMM</name>
<evidence type="ECO:0000313" key="10">
    <source>
        <dbReference type="Proteomes" id="UP001301442"/>
    </source>
</evidence>
<reference evidence="9 10" key="1">
    <citation type="submission" date="2023-09" db="EMBL/GenBank/DDBJ databases">
        <authorList>
            <person name="Qi X."/>
        </authorList>
    </citation>
    <scope>NUCLEOTIDE SEQUENCE [LARGE SCALE GENOMIC DNA]</scope>
    <source>
        <strain evidence="9 10">S1-1</strain>
    </source>
</reference>
<feature type="transmembrane region" description="Helical" evidence="7">
    <location>
        <begin position="164"/>
        <end position="183"/>
    </location>
</feature>
<keyword evidence="3" id="KW-1003">Cell membrane</keyword>
<evidence type="ECO:0000256" key="3">
    <source>
        <dbReference type="ARBA" id="ARBA00022475"/>
    </source>
</evidence>
<feature type="transmembrane region" description="Helical" evidence="7">
    <location>
        <begin position="282"/>
        <end position="299"/>
    </location>
</feature>
<dbReference type="GO" id="GO:0016746">
    <property type="term" value="F:acyltransferase activity"/>
    <property type="evidence" value="ECO:0007669"/>
    <property type="project" value="UniProtKB-KW"/>
</dbReference>
<feature type="transmembrane region" description="Helical" evidence="7">
    <location>
        <begin position="45"/>
        <end position="62"/>
    </location>
</feature>
<evidence type="ECO:0000256" key="2">
    <source>
        <dbReference type="ARBA" id="ARBA00007400"/>
    </source>
</evidence>
<evidence type="ECO:0000313" key="9">
    <source>
        <dbReference type="EMBL" id="WOH35955.1"/>
    </source>
</evidence>
<feature type="transmembrane region" description="Helical" evidence="7">
    <location>
        <begin position="244"/>
        <end position="262"/>
    </location>
</feature>
<dbReference type="Pfam" id="PF01757">
    <property type="entry name" value="Acyl_transf_3"/>
    <property type="match status" value="1"/>
</dbReference>
<dbReference type="PANTHER" id="PTHR40074">
    <property type="entry name" value="O-ACETYLTRANSFERASE WECH"/>
    <property type="match status" value="1"/>
</dbReference>
<evidence type="ECO:0000256" key="5">
    <source>
        <dbReference type="ARBA" id="ARBA00022989"/>
    </source>
</evidence>
<keyword evidence="10" id="KW-1185">Reference proteome</keyword>
<gene>
    <name evidence="9" type="ORF">RI844_11235</name>
</gene>
<dbReference type="EMBL" id="CP136600">
    <property type="protein sequence ID" value="WOH35955.1"/>
    <property type="molecule type" value="Genomic_DNA"/>
</dbReference>
<keyword evidence="9" id="KW-0808">Transferase</keyword>
<comment type="similarity">
    <text evidence="2">Belongs to the acyltransferase 3 family.</text>
</comment>
<dbReference type="EC" id="2.3.1.-" evidence="9"/>
<keyword evidence="4 7" id="KW-0812">Transmembrane</keyword>
<evidence type="ECO:0000256" key="4">
    <source>
        <dbReference type="ARBA" id="ARBA00022692"/>
    </source>
</evidence>
<feature type="transmembrane region" description="Helical" evidence="7">
    <location>
        <begin position="190"/>
        <end position="208"/>
    </location>
</feature>
<keyword evidence="9" id="KW-0012">Acyltransferase</keyword>
<protein>
    <submittedName>
        <fullName evidence="9">Acyltransferase</fullName>
        <ecNumber evidence="9">2.3.1.-</ecNumber>
    </submittedName>
</protein>
<keyword evidence="5 7" id="KW-1133">Transmembrane helix</keyword>
<organism evidence="9 10">
    <name type="scientific">Thalassotalea fonticola</name>
    <dbReference type="NCBI Taxonomy" id="3065649"/>
    <lineage>
        <taxon>Bacteria</taxon>
        <taxon>Pseudomonadati</taxon>
        <taxon>Pseudomonadota</taxon>
        <taxon>Gammaproteobacteria</taxon>
        <taxon>Alteromonadales</taxon>
        <taxon>Colwelliaceae</taxon>
        <taxon>Thalassotalea</taxon>
    </lineage>
</organism>
<feature type="transmembrane region" description="Helical" evidence="7">
    <location>
        <begin position="113"/>
        <end position="131"/>
    </location>
</feature>
<accession>A0ABZ0GJK0</accession>
<dbReference type="PANTHER" id="PTHR40074:SF2">
    <property type="entry name" value="O-ACETYLTRANSFERASE WECH"/>
    <property type="match status" value="1"/>
</dbReference>
<evidence type="ECO:0000259" key="8">
    <source>
        <dbReference type="Pfam" id="PF01757"/>
    </source>
</evidence>
<evidence type="ECO:0000256" key="7">
    <source>
        <dbReference type="SAM" id="Phobius"/>
    </source>
</evidence>
<proteinExistence type="inferred from homology"/>
<dbReference type="RefSeq" id="WP_348394770.1">
    <property type="nucleotide sequence ID" value="NZ_CP136600.1"/>
</dbReference>
<comment type="subcellular location">
    <subcellularLocation>
        <location evidence="1">Cell membrane</location>
        <topology evidence="1">Multi-pass membrane protein</topology>
    </subcellularLocation>
</comment>
<feature type="domain" description="Acyltransferase 3" evidence="8">
    <location>
        <begin position="40"/>
        <end position="364"/>
    </location>
</feature>